<feature type="transmembrane region" description="Helical" evidence="2">
    <location>
        <begin position="671"/>
        <end position="689"/>
    </location>
</feature>
<gene>
    <name evidence="3" type="ORF">CXG81DRAFT_28657</name>
</gene>
<evidence type="ECO:0000313" key="3">
    <source>
        <dbReference type="EMBL" id="RKO98526.1"/>
    </source>
</evidence>
<reference evidence="4" key="1">
    <citation type="journal article" date="2018" name="Nat. Microbiol.">
        <title>Leveraging single-cell genomics to expand the fungal tree of life.</title>
        <authorList>
            <person name="Ahrendt S.R."/>
            <person name="Quandt C.A."/>
            <person name="Ciobanu D."/>
            <person name="Clum A."/>
            <person name="Salamov A."/>
            <person name="Andreopoulos B."/>
            <person name="Cheng J.F."/>
            <person name="Woyke T."/>
            <person name="Pelin A."/>
            <person name="Henrissat B."/>
            <person name="Reynolds N.K."/>
            <person name="Benny G.L."/>
            <person name="Smith M.E."/>
            <person name="James T.Y."/>
            <person name="Grigoriev I.V."/>
        </authorList>
    </citation>
    <scope>NUCLEOTIDE SEQUENCE [LARGE SCALE GENOMIC DNA]</scope>
    <source>
        <strain evidence="4">ATCC 52028</strain>
    </source>
</reference>
<keyword evidence="4" id="KW-1185">Reference proteome</keyword>
<feature type="region of interest" description="Disordered" evidence="1">
    <location>
        <begin position="482"/>
        <end position="539"/>
    </location>
</feature>
<dbReference type="AlphaFoldDB" id="A0A4P9X2J1"/>
<evidence type="ECO:0000313" key="4">
    <source>
        <dbReference type="Proteomes" id="UP000274922"/>
    </source>
</evidence>
<organism evidence="3 4">
    <name type="scientific">Caulochytrium protostelioides</name>
    <dbReference type="NCBI Taxonomy" id="1555241"/>
    <lineage>
        <taxon>Eukaryota</taxon>
        <taxon>Fungi</taxon>
        <taxon>Fungi incertae sedis</taxon>
        <taxon>Chytridiomycota</taxon>
        <taxon>Chytridiomycota incertae sedis</taxon>
        <taxon>Chytridiomycetes</taxon>
        <taxon>Caulochytriales</taxon>
        <taxon>Caulochytriaceae</taxon>
        <taxon>Caulochytrium</taxon>
    </lineage>
</organism>
<feature type="compositionally biased region" description="Basic residues" evidence="1">
    <location>
        <begin position="312"/>
        <end position="333"/>
    </location>
</feature>
<feature type="compositionally biased region" description="Low complexity" evidence="1">
    <location>
        <begin position="111"/>
        <end position="122"/>
    </location>
</feature>
<dbReference type="EMBL" id="ML014412">
    <property type="protein sequence ID" value="RKO98526.1"/>
    <property type="molecule type" value="Genomic_DNA"/>
</dbReference>
<feature type="compositionally biased region" description="Low complexity" evidence="1">
    <location>
        <begin position="272"/>
        <end position="289"/>
    </location>
</feature>
<name>A0A4P9X2J1_9FUNG</name>
<feature type="transmembrane region" description="Helical" evidence="2">
    <location>
        <begin position="800"/>
        <end position="822"/>
    </location>
</feature>
<feature type="transmembrane region" description="Helical" evidence="2">
    <location>
        <begin position="638"/>
        <end position="659"/>
    </location>
</feature>
<feature type="compositionally biased region" description="Pro residues" evidence="1">
    <location>
        <begin position="123"/>
        <end position="135"/>
    </location>
</feature>
<feature type="transmembrane region" description="Helical" evidence="2">
    <location>
        <begin position="842"/>
        <end position="864"/>
    </location>
</feature>
<feature type="region of interest" description="Disordered" evidence="1">
    <location>
        <begin position="172"/>
        <end position="365"/>
    </location>
</feature>
<keyword evidence="2" id="KW-0472">Membrane</keyword>
<evidence type="ECO:0000256" key="1">
    <source>
        <dbReference type="SAM" id="MobiDB-lite"/>
    </source>
</evidence>
<evidence type="ECO:0000256" key="2">
    <source>
        <dbReference type="SAM" id="Phobius"/>
    </source>
</evidence>
<feature type="compositionally biased region" description="Low complexity" evidence="1">
    <location>
        <begin position="522"/>
        <end position="539"/>
    </location>
</feature>
<feature type="compositionally biased region" description="Low complexity" evidence="1">
    <location>
        <begin position="177"/>
        <end position="192"/>
    </location>
</feature>
<feature type="compositionally biased region" description="Low complexity" evidence="1">
    <location>
        <begin position="200"/>
        <end position="231"/>
    </location>
</feature>
<dbReference type="Proteomes" id="UP000274922">
    <property type="component" value="Unassembled WGS sequence"/>
</dbReference>
<feature type="transmembrane region" description="Helical" evidence="2">
    <location>
        <begin position="701"/>
        <end position="722"/>
    </location>
</feature>
<feature type="region of interest" description="Disordered" evidence="1">
    <location>
        <begin position="1"/>
        <end position="138"/>
    </location>
</feature>
<sequence>MPRRAGPTPQGADLHDALRHAGAGDAGGPRSAPATPPSKTRYPPAAGAAAHAHAHAADADASFLRPGWPHSPAESAMTVSPTLTAATSAADAEAETASAGDPLSPYFSHEAAGSPAAASPSAAPVPSPDAPPRSAPPLSVVDRLDALVDGAEASAAPLRRSMDAVASPHVFSSALTSSPSGAKESASGASSEAHPRPGPSSSSSSSSSSTSASSCSTCSSSTSWSSLSSTSPLNHPYAYPSSLPDASAPRAESPDPAQTTESPAPHDPIPWDAVATDAAVADLATVAAPPSAPPSHAPSATATDAAVERAASQRRSRTPSPRRRSMRDSRRRGSSASQRPLMAAPFASSLVSAHRPRRAGAAGRRVRFAERRLSPHRDLSRPASPAASVVASTSSSLLSFNDEEYAYYEDEDDDGGDLSDVSDISALSDHSWFGGGGARTSRMGDGGDDAACEVVVGGLDRVAYAPGSFRDTLFPENVPFVHGSSSSDASSTLEAGRPARPPSGHRRQRRLSSPPPTPPPLTAATAASDSASLSSSSTASASQDATTALSNAAAGETASTSSSSCTFEGGKKTRLEAAAGPATTDRDVILIDEGDIHYLREIDSPQRLFLLFFLRWHRSAFRRKLWTASHIVSRRVLLGWRMAALAYILGTLGITLRVLPRFVVLTSMAGVAWIGLALYLAVAVAHGWMRPRLLPLPRVVLAAAYLLPVTFGLAQLLPWLVFEAASVRARAALPGAAYATVDPTTGALVALLPETDAASPWSRPGLRAACEVHLHVGLAAVVLAEVAVARIPLFYSLWTFVLGASAVYIAGACAAHALFSPWTLPGRFWPEAAMLDPRPGSAPLVLIGIGLWPVVVFILVVLAHKHRDAFFFRRRERRKDLQQRLGELPYQL</sequence>
<keyword evidence="2" id="KW-0812">Transmembrane</keyword>
<feature type="compositionally biased region" description="Low complexity" evidence="1">
    <location>
        <begin position="84"/>
        <end position="99"/>
    </location>
</feature>
<accession>A0A4P9X2J1</accession>
<proteinExistence type="predicted"/>
<keyword evidence="2" id="KW-1133">Transmembrane helix</keyword>
<protein>
    <submittedName>
        <fullName evidence="3">Uncharacterized protein</fullName>
    </submittedName>
</protein>
<feature type="compositionally biased region" description="Low complexity" evidence="1">
    <location>
        <begin position="297"/>
        <end position="310"/>
    </location>
</feature>